<dbReference type="SMART" id="SM01256">
    <property type="entry name" value="KNOX2"/>
    <property type="match status" value="1"/>
</dbReference>
<dbReference type="Pfam" id="PF03791">
    <property type="entry name" value="KNOX2"/>
    <property type="match status" value="1"/>
</dbReference>
<dbReference type="PROSITE" id="PS50071">
    <property type="entry name" value="HOMEOBOX_2"/>
    <property type="match status" value="1"/>
</dbReference>
<comment type="caution">
    <text evidence="10">The sequence shown here is derived from an EMBL/GenBank/DDBJ whole genome shotgun (WGS) entry which is preliminary data.</text>
</comment>
<sequence length="532" mass="60210">MPFDSASTTDASLQRGEYLELWESTRFSQRQDPLGGDNPQNYRSIHLVQEGNGQNLDLPRNHELGASPQSTVEDIEGRGQPANDPENENRNLLEDQRSSNIRASGPPAWLSTALLGQPNQSLHDGVNADQCEREKWCPGCSACGQQSCVCSSSVHAGDTNATSFLNHTTYTHWLSVQSTGTHAGDSQHRSGEFGGADDFSIHRQQTQMVTELNLTAAHGRDAQPFLESLNHPLVAAPRYVGEYSRGDWDTTRQDTEWEELRKRSLIVNHPLYSDMLLKHVACLRVGTPIEQLPYIEAQLSDGPIVIQKYKVLGDQIADISREEQAELDHFMTQYPNILSNFSEVLQNHVFSDVTEAMMSCWQLEQELFALTGNGVRPTEGSGATMSDDDVDEYDSDYGAYEQGIDYHDSGGYGPLVPSESERTLMERMRQELKHELKQGYKSKIEDVREEILRKRRAGKLPDGTTTVLKAWWQAHAKWPYPTEDEKELLIKETGLELKQVNNWFINQRKRNWHNNPLINSQSDLKNKVRKSW</sequence>
<gene>
    <name evidence="10" type="ORF">KC19_3G076600</name>
</gene>
<accession>A0A8T0IIE7</accession>
<evidence type="ECO:0000259" key="8">
    <source>
        <dbReference type="PROSITE" id="PS50071"/>
    </source>
</evidence>
<feature type="region of interest" description="Disordered" evidence="7">
    <location>
        <begin position="53"/>
        <end position="90"/>
    </location>
</feature>
<dbReference type="Pfam" id="PF05920">
    <property type="entry name" value="Homeobox_KN"/>
    <property type="match status" value="1"/>
</dbReference>
<dbReference type="EMBL" id="CM026423">
    <property type="protein sequence ID" value="KAG0582671.1"/>
    <property type="molecule type" value="Genomic_DNA"/>
</dbReference>
<dbReference type="SUPFAM" id="SSF46689">
    <property type="entry name" value="Homeodomain-like"/>
    <property type="match status" value="1"/>
</dbReference>
<evidence type="ECO:0000256" key="1">
    <source>
        <dbReference type="ARBA" id="ARBA00004123"/>
    </source>
</evidence>
<feature type="domain" description="Homeobox" evidence="8">
    <location>
        <begin position="451"/>
        <end position="514"/>
    </location>
</feature>
<dbReference type="Pfam" id="PF03789">
    <property type="entry name" value="ELK"/>
    <property type="match status" value="1"/>
</dbReference>
<protein>
    <recommendedName>
        <fullName evidence="12">Homeobox protein knotted-1-like 3</fullName>
    </recommendedName>
</protein>
<dbReference type="AlphaFoldDB" id="A0A8T0IIE7"/>
<dbReference type="InterPro" id="IPR005540">
    <property type="entry name" value="KNOX1"/>
</dbReference>
<dbReference type="PANTHER" id="PTHR11850">
    <property type="entry name" value="HOMEOBOX PROTEIN TRANSCRIPTION FACTORS"/>
    <property type="match status" value="1"/>
</dbReference>
<dbReference type="InterPro" id="IPR009057">
    <property type="entry name" value="Homeodomain-like_sf"/>
</dbReference>
<dbReference type="GO" id="GO:0003677">
    <property type="term" value="F:DNA binding"/>
    <property type="evidence" value="ECO:0007669"/>
    <property type="project" value="UniProtKB-UniRule"/>
</dbReference>
<proteinExistence type="inferred from homology"/>
<dbReference type="Pfam" id="PF03790">
    <property type="entry name" value="KNOX1"/>
    <property type="match status" value="1"/>
</dbReference>
<dbReference type="InterPro" id="IPR005541">
    <property type="entry name" value="KNOX2"/>
</dbReference>
<dbReference type="Proteomes" id="UP000822688">
    <property type="component" value="Chromosome 3"/>
</dbReference>
<keyword evidence="2 5" id="KW-0238">DNA-binding</keyword>
<dbReference type="SMART" id="SM01188">
    <property type="entry name" value="ELK"/>
    <property type="match status" value="1"/>
</dbReference>
<evidence type="ECO:0008006" key="12">
    <source>
        <dbReference type="Google" id="ProtNLM"/>
    </source>
</evidence>
<keyword evidence="11" id="KW-1185">Reference proteome</keyword>
<dbReference type="CDD" id="cd00086">
    <property type="entry name" value="homeodomain"/>
    <property type="match status" value="1"/>
</dbReference>
<dbReference type="GO" id="GO:0005634">
    <property type="term" value="C:nucleus"/>
    <property type="evidence" value="ECO:0007669"/>
    <property type="project" value="UniProtKB-SubCell"/>
</dbReference>
<name>A0A8T0IIE7_CERPU</name>
<dbReference type="Gene3D" id="1.10.10.60">
    <property type="entry name" value="Homeodomain-like"/>
    <property type="match status" value="1"/>
</dbReference>
<dbReference type="InterPro" id="IPR008422">
    <property type="entry name" value="KN_HD"/>
</dbReference>
<evidence type="ECO:0000256" key="5">
    <source>
        <dbReference type="PROSITE-ProRule" id="PRU00108"/>
    </source>
</evidence>
<evidence type="ECO:0000256" key="6">
    <source>
        <dbReference type="PROSITE-ProRule" id="PRU00559"/>
    </source>
</evidence>
<reference evidence="10" key="1">
    <citation type="submission" date="2020-06" db="EMBL/GenBank/DDBJ databases">
        <title>WGS assembly of Ceratodon purpureus strain R40.</title>
        <authorList>
            <person name="Carey S.B."/>
            <person name="Jenkins J."/>
            <person name="Shu S."/>
            <person name="Lovell J.T."/>
            <person name="Sreedasyam A."/>
            <person name="Maumus F."/>
            <person name="Tiley G.P."/>
            <person name="Fernandez-Pozo N."/>
            <person name="Barry K."/>
            <person name="Chen C."/>
            <person name="Wang M."/>
            <person name="Lipzen A."/>
            <person name="Daum C."/>
            <person name="Saski C.A."/>
            <person name="Payton A.C."/>
            <person name="Mcbreen J.C."/>
            <person name="Conrad R.E."/>
            <person name="Kollar L.M."/>
            <person name="Olsson S."/>
            <person name="Huttunen S."/>
            <person name="Landis J.B."/>
            <person name="Wickett N.J."/>
            <person name="Johnson M.G."/>
            <person name="Rensing S.A."/>
            <person name="Grimwood J."/>
            <person name="Schmutz J."/>
            <person name="Mcdaniel S.F."/>
        </authorList>
    </citation>
    <scope>NUCLEOTIDE SEQUENCE</scope>
    <source>
        <strain evidence="10">R40</strain>
    </source>
</reference>
<evidence type="ECO:0000256" key="3">
    <source>
        <dbReference type="ARBA" id="ARBA00023155"/>
    </source>
</evidence>
<dbReference type="PROSITE" id="PS51213">
    <property type="entry name" value="ELK"/>
    <property type="match status" value="1"/>
</dbReference>
<evidence type="ECO:0000256" key="4">
    <source>
        <dbReference type="ARBA" id="ARBA00023242"/>
    </source>
</evidence>
<dbReference type="InterPro" id="IPR050224">
    <property type="entry name" value="TALE_homeobox"/>
</dbReference>
<feature type="domain" description="ELK" evidence="9">
    <location>
        <begin position="431"/>
        <end position="451"/>
    </location>
</feature>
<evidence type="ECO:0000256" key="2">
    <source>
        <dbReference type="ARBA" id="ARBA00023125"/>
    </source>
</evidence>
<dbReference type="EMBL" id="CM026423">
    <property type="protein sequence ID" value="KAG0582672.1"/>
    <property type="molecule type" value="Genomic_DNA"/>
</dbReference>
<evidence type="ECO:0000259" key="9">
    <source>
        <dbReference type="PROSITE" id="PS51213"/>
    </source>
</evidence>
<dbReference type="SMART" id="SM00389">
    <property type="entry name" value="HOX"/>
    <property type="match status" value="1"/>
</dbReference>
<evidence type="ECO:0000256" key="7">
    <source>
        <dbReference type="SAM" id="MobiDB-lite"/>
    </source>
</evidence>
<evidence type="ECO:0000313" key="11">
    <source>
        <dbReference type="Proteomes" id="UP000822688"/>
    </source>
</evidence>
<evidence type="ECO:0000313" key="10">
    <source>
        <dbReference type="EMBL" id="KAG0582671.1"/>
    </source>
</evidence>
<dbReference type="InterPro" id="IPR001356">
    <property type="entry name" value="HD"/>
</dbReference>
<keyword evidence="3 5" id="KW-0371">Homeobox</keyword>
<feature type="DNA-binding region" description="Homeobox; TALE-type" evidence="5">
    <location>
        <begin position="452"/>
        <end position="515"/>
    </location>
</feature>
<comment type="subcellular location">
    <subcellularLocation>
        <location evidence="1 5">Nucleus</location>
    </subcellularLocation>
</comment>
<dbReference type="SMART" id="SM01255">
    <property type="entry name" value="KNOX1"/>
    <property type="match status" value="1"/>
</dbReference>
<dbReference type="GO" id="GO:0006355">
    <property type="term" value="P:regulation of DNA-templated transcription"/>
    <property type="evidence" value="ECO:0007669"/>
    <property type="project" value="InterPro"/>
</dbReference>
<organism evidence="10 11">
    <name type="scientific">Ceratodon purpureus</name>
    <name type="common">Fire moss</name>
    <name type="synonym">Dicranum purpureum</name>
    <dbReference type="NCBI Taxonomy" id="3225"/>
    <lineage>
        <taxon>Eukaryota</taxon>
        <taxon>Viridiplantae</taxon>
        <taxon>Streptophyta</taxon>
        <taxon>Embryophyta</taxon>
        <taxon>Bryophyta</taxon>
        <taxon>Bryophytina</taxon>
        <taxon>Bryopsida</taxon>
        <taxon>Dicranidae</taxon>
        <taxon>Pseudoditrichales</taxon>
        <taxon>Ditrichaceae</taxon>
        <taxon>Ceratodon</taxon>
    </lineage>
</organism>
<dbReference type="InterPro" id="IPR005539">
    <property type="entry name" value="ELK_dom"/>
</dbReference>
<comment type="similarity">
    <text evidence="6">Belongs to the TALE/KNOX homeobox family.</text>
</comment>
<keyword evidence="4 5" id="KW-0539">Nucleus</keyword>